<sequence>MADAKSVPPALKGRTMRVRRGHCLYGGLPGSSNKADAAEMTSLDVETCTGTEYDVHAVEIPDWGFPPSLKIPCNNISDAAITYNIFGRGIYSRTRQTTFLNIVILDTRRCSPMMNRKADAAVFENMAGKQLSTQIFADVTSALLPPSPLPLSPITSTGVSKLSMVLQLRREWQLNVFTVFNFSMILYPKFVCNDQASTV</sequence>
<accession>A0AAD7HVH4</accession>
<dbReference type="AlphaFoldDB" id="A0AAD7HVH4"/>
<dbReference type="Proteomes" id="UP001215598">
    <property type="component" value="Unassembled WGS sequence"/>
</dbReference>
<dbReference type="EMBL" id="JARKIB010000175">
    <property type="protein sequence ID" value="KAJ7728077.1"/>
    <property type="molecule type" value="Genomic_DNA"/>
</dbReference>
<protein>
    <submittedName>
        <fullName evidence="1">Uncharacterized protein</fullName>
    </submittedName>
</protein>
<gene>
    <name evidence="1" type="ORF">B0H16DRAFT_1470666</name>
</gene>
<reference evidence="1" key="1">
    <citation type="submission" date="2023-03" db="EMBL/GenBank/DDBJ databases">
        <title>Massive genome expansion in bonnet fungi (Mycena s.s.) driven by repeated elements and novel gene families across ecological guilds.</title>
        <authorList>
            <consortium name="Lawrence Berkeley National Laboratory"/>
            <person name="Harder C.B."/>
            <person name="Miyauchi S."/>
            <person name="Viragh M."/>
            <person name="Kuo A."/>
            <person name="Thoen E."/>
            <person name="Andreopoulos B."/>
            <person name="Lu D."/>
            <person name="Skrede I."/>
            <person name="Drula E."/>
            <person name="Henrissat B."/>
            <person name="Morin E."/>
            <person name="Kohler A."/>
            <person name="Barry K."/>
            <person name="LaButti K."/>
            <person name="Morin E."/>
            <person name="Salamov A."/>
            <person name="Lipzen A."/>
            <person name="Mereny Z."/>
            <person name="Hegedus B."/>
            <person name="Baldrian P."/>
            <person name="Stursova M."/>
            <person name="Weitz H."/>
            <person name="Taylor A."/>
            <person name="Grigoriev I.V."/>
            <person name="Nagy L.G."/>
            <person name="Martin F."/>
            <person name="Kauserud H."/>
        </authorList>
    </citation>
    <scope>NUCLEOTIDE SEQUENCE</scope>
    <source>
        <strain evidence="1">CBHHK182m</strain>
    </source>
</reference>
<comment type="caution">
    <text evidence="1">The sequence shown here is derived from an EMBL/GenBank/DDBJ whole genome shotgun (WGS) entry which is preliminary data.</text>
</comment>
<proteinExistence type="predicted"/>
<evidence type="ECO:0000313" key="2">
    <source>
        <dbReference type="Proteomes" id="UP001215598"/>
    </source>
</evidence>
<evidence type="ECO:0000313" key="1">
    <source>
        <dbReference type="EMBL" id="KAJ7728077.1"/>
    </source>
</evidence>
<organism evidence="1 2">
    <name type="scientific">Mycena metata</name>
    <dbReference type="NCBI Taxonomy" id="1033252"/>
    <lineage>
        <taxon>Eukaryota</taxon>
        <taxon>Fungi</taxon>
        <taxon>Dikarya</taxon>
        <taxon>Basidiomycota</taxon>
        <taxon>Agaricomycotina</taxon>
        <taxon>Agaricomycetes</taxon>
        <taxon>Agaricomycetidae</taxon>
        <taxon>Agaricales</taxon>
        <taxon>Marasmiineae</taxon>
        <taxon>Mycenaceae</taxon>
        <taxon>Mycena</taxon>
    </lineage>
</organism>
<keyword evidence="2" id="KW-1185">Reference proteome</keyword>
<name>A0AAD7HVH4_9AGAR</name>